<keyword evidence="1" id="KW-0812">Transmembrane</keyword>
<evidence type="ECO:0000313" key="3">
    <source>
        <dbReference type="Proteomes" id="UP000219799"/>
    </source>
</evidence>
<dbReference type="EMBL" id="LT594491">
    <property type="protein sequence ID" value="SBT70418.1"/>
    <property type="molecule type" value="Genomic_DNA"/>
</dbReference>
<evidence type="ECO:0000313" key="2">
    <source>
        <dbReference type="EMBL" id="SBT70418.1"/>
    </source>
</evidence>
<keyword evidence="1" id="KW-1133">Transmembrane helix</keyword>
<proteinExistence type="predicted"/>
<accession>A0A1C3KAA0</accession>
<feature type="transmembrane region" description="Helical" evidence="1">
    <location>
        <begin position="21"/>
        <end position="42"/>
    </location>
</feature>
<sequence length="312" mass="37283">MLRESLIADGISKDGKNIFVYNNYAIWIANFSHLYIFIFFNIRNLLHLYINVIFLVFFCGFLLTSFFFCMSWYSCYKFVIKIFNEDLIDEELNPSILNEIIPQTFFSLCNFFLISLLYVGHLLVYLGIQDDAISNIFFFFFLTLYTLKLPVELLIIFFIFFFSYVLYFLLFKYENCTSMFILGIDGITTLLFYTLKENYLFFPSLLCSAYYLTYHIQKFKKNGFVYKDNEENYMKIHICGYTLIFSALFFKNFDLMNNHLFCFLLLISFVVLMYSDVNLQKMEILHESIENRIMLAYVYSLQLNNYIPGTIN</sequence>
<dbReference type="Proteomes" id="UP000219799">
    <property type="component" value="Chromosome 3"/>
</dbReference>
<feature type="transmembrane region" description="Helical" evidence="1">
    <location>
        <begin position="48"/>
        <end position="73"/>
    </location>
</feature>
<feature type="transmembrane region" description="Helical" evidence="1">
    <location>
        <begin position="105"/>
        <end position="126"/>
    </location>
</feature>
<feature type="transmembrane region" description="Helical" evidence="1">
    <location>
        <begin position="190"/>
        <end position="212"/>
    </location>
</feature>
<gene>
    <name evidence="2" type="primary">PmlGA01_030015300</name>
    <name evidence="2" type="ORF">PMLGA01_030015300</name>
</gene>
<keyword evidence="1" id="KW-0472">Membrane</keyword>
<evidence type="ECO:0000256" key="1">
    <source>
        <dbReference type="SAM" id="Phobius"/>
    </source>
</evidence>
<feature type="transmembrane region" description="Helical" evidence="1">
    <location>
        <begin position="256"/>
        <end position="274"/>
    </location>
</feature>
<organism evidence="2 3">
    <name type="scientific">Plasmodium malariae</name>
    <dbReference type="NCBI Taxonomy" id="5858"/>
    <lineage>
        <taxon>Eukaryota</taxon>
        <taxon>Sar</taxon>
        <taxon>Alveolata</taxon>
        <taxon>Apicomplexa</taxon>
        <taxon>Aconoidasida</taxon>
        <taxon>Haemosporida</taxon>
        <taxon>Plasmodiidae</taxon>
        <taxon>Plasmodium</taxon>
        <taxon>Plasmodium (Plasmodium)</taxon>
    </lineage>
</organism>
<feature type="transmembrane region" description="Helical" evidence="1">
    <location>
        <begin position="154"/>
        <end position="170"/>
    </location>
</feature>
<dbReference type="VEuPathDB" id="PlasmoDB:PmUG01_03023500"/>
<dbReference type="AlphaFoldDB" id="A0A1C3KAA0"/>
<feature type="transmembrane region" description="Helical" evidence="1">
    <location>
        <begin position="233"/>
        <end position="250"/>
    </location>
</feature>
<reference evidence="2 3" key="1">
    <citation type="submission" date="2016-06" db="EMBL/GenBank/DDBJ databases">
        <authorList>
            <consortium name="Pathogen Informatics"/>
        </authorList>
    </citation>
    <scope>NUCLEOTIDE SEQUENCE [LARGE SCALE GENOMIC DNA]</scope>
    <source>
        <strain evidence="2">PmlGA01</strain>
    </source>
</reference>
<name>A0A1C3KAA0_PLAMA</name>
<protein>
    <submittedName>
        <fullName evidence="2">Uncharacterized protein</fullName>
    </submittedName>
</protein>